<sequence length="213" mass="23511">MTNRIVVLVSGNGSNLQALIDSCQTGRIRAEIVGVISNVPHAYALERARLANIPTQVIDHRKYPDRAAFEAEMSRVLQEWQVGLIVLAGFMRVLTPAFVNRFSGQMINIHPSLLPAYRGLHTHARVLATGDKMHGCSIHFVTAELDAGAIIAQAITHVMPNDTLETLTQEVQELEHHLYPLVVAWIAAGRIALLGNKVYLDGQELQDPIRICL</sequence>
<comment type="caution">
    <text evidence="6">Lacks conserved residue(s) required for the propagation of feature annotation.</text>
</comment>
<keyword evidence="9" id="KW-1185">Reference proteome</keyword>
<evidence type="ECO:0000256" key="6">
    <source>
        <dbReference type="HAMAP-Rule" id="MF_01930"/>
    </source>
</evidence>
<dbReference type="InterPro" id="IPR001555">
    <property type="entry name" value="GART_AS"/>
</dbReference>
<dbReference type="NCBIfam" id="TIGR00639">
    <property type="entry name" value="PurN"/>
    <property type="match status" value="1"/>
</dbReference>
<dbReference type="SUPFAM" id="SSF53328">
    <property type="entry name" value="Formyltransferase"/>
    <property type="match status" value="1"/>
</dbReference>
<evidence type="ECO:0000256" key="5">
    <source>
        <dbReference type="ARBA" id="ARBA00047664"/>
    </source>
</evidence>
<dbReference type="HAMAP" id="MF_01930">
    <property type="entry name" value="PurN"/>
    <property type="match status" value="1"/>
</dbReference>
<dbReference type="CDD" id="cd08645">
    <property type="entry name" value="FMT_core_GART"/>
    <property type="match status" value="1"/>
</dbReference>
<dbReference type="PANTHER" id="PTHR43369">
    <property type="entry name" value="PHOSPHORIBOSYLGLYCINAMIDE FORMYLTRANSFERASE"/>
    <property type="match status" value="1"/>
</dbReference>
<evidence type="ECO:0000313" key="8">
    <source>
        <dbReference type="EMBL" id="AXI02846.1"/>
    </source>
</evidence>
<feature type="domain" description="Formyl transferase N-terminal" evidence="7">
    <location>
        <begin position="4"/>
        <end position="183"/>
    </location>
</feature>
<evidence type="ECO:0000259" key="7">
    <source>
        <dbReference type="Pfam" id="PF00551"/>
    </source>
</evidence>
<dbReference type="Pfam" id="PF00551">
    <property type="entry name" value="Formyl_trans_N"/>
    <property type="match status" value="1"/>
</dbReference>
<reference evidence="8 9" key="1">
    <citation type="submission" date="2018-07" db="EMBL/GenBank/DDBJ databases">
        <title>Genome sequencing of Moraxellaceae gen. HYN0046.</title>
        <authorList>
            <person name="Kim M."/>
            <person name="Yi H."/>
        </authorList>
    </citation>
    <scope>NUCLEOTIDE SEQUENCE [LARGE SCALE GENOMIC DNA]</scope>
    <source>
        <strain evidence="8 9">HYN0046</strain>
    </source>
</reference>
<feature type="site" description="Raises pKa of active site His" evidence="6">
    <location>
        <position position="146"/>
    </location>
</feature>
<feature type="binding site" evidence="6">
    <location>
        <position position="66"/>
    </location>
    <ligand>
        <name>(6R)-10-formyltetrahydrofolate</name>
        <dbReference type="ChEBI" id="CHEBI:195366"/>
    </ligand>
</feature>
<organism evidence="8 9">
    <name type="scientific">Aquirhabdus parva</name>
    <dbReference type="NCBI Taxonomy" id="2283318"/>
    <lineage>
        <taxon>Bacteria</taxon>
        <taxon>Pseudomonadati</taxon>
        <taxon>Pseudomonadota</taxon>
        <taxon>Gammaproteobacteria</taxon>
        <taxon>Moraxellales</taxon>
        <taxon>Moraxellaceae</taxon>
        <taxon>Aquirhabdus</taxon>
    </lineage>
</organism>
<feature type="binding site" evidence="6">
    <location>
        <begin position="13"/>
        <end position="15"/>
    </location>
    <ligand>
        <name>N(1)-(5-phospho-beta-D-ribosyl)glycinamide</name>
        <dbReference type="ChEBI" id="CHEBI:143788"/>
    </ligand>
</feature>
<dbReference type="RefSeq" id="WP_114898956.1">
    <property type="nucleotide sequence ID" value="NZ_CP031222.1"/>
</dbReference>
<evidence type="ECO:0000256" key="2">
    <source>
        <dbReference type="ARBA" id="ARBA00022679"/>
    </source>
</evidence>
<keyword evidence="3 6" id="KW-0658">Purine biosynthesis</keyword>
<evidence type="ECO:0000256" key="1">
    <source>
        <dbReference type="ARBA" id="ARBA00005054"/>
    </source>
</evidence>
<comment type="catalytic activity">
    <reaction evidence="5 6">
        <text>N(1)-(5-phospho-beta-D-ribosyl)glycinamide + (6R)-10-formyltetrahydrofolate = N(2)-formyl-N(1)-(5-phospho-beta-D-ribosyl)glycinamide + (6S)-5,6,7,8-tetrahydrofolate + H(+)</text>
        <dbReference type="Rhea" id="RHEA:15053"/>
        <dbReference type="ChEBI" id="CHEBI:15378"/>
        <dbReference type="ChEBI" id="CHEBI:57453"/>
        <dbReference type="ChEBI" id="CHEBI:143788"/>
        <dbReference type="ChEBI" id="CHEBI:147286"/>
        <dbReference type="ChEBI" id="CHEBI:195366"/>
        <dbReference type="EC" id="2.1.2.2"/>
    </reaction>
</comment>
<dbReference type="AlphaFoldDB" id="A0A345P6D7"/>
<dbReference type="EC" id="2.1.2.2" evidence="6"/>
<comment type="pathway">
    <text evidence="1 6">Purine metabolism; IMP biosynthesis via de novo pathway; N(2)-formyl-N(1)-(5-phospho-D-ribosyl)glycinamide from N(1)-(5-phospho-D-ribosyl)glycinamide (10-formyl THF route): step 1/1.</text>
</comment>
<dbReference type="UniPathway" id="UPA00074">
    <property type="reaction ID" value="UER00126"/>
</dbReference>
<proteinExistence type="inferred from homology"/>
<dbReference type="InterPro" id="IPR002376">
    <property type="entry name" value="Formyl_transf_N"/>
</dbReference>
<comment type="similarity">
    <text evidence="4 6">Belongs to the GART family.</text>
</comment>
<comment type="function">
    <text evidence="6">Catalyzes the transfer of a formyl group from 10-formyltetrahydrofolate to 5-phospho-ribosyl-glycinamide (GAR), producing 5-phospho-ribosyl-N-formylglycinamide (FGAR) and tetrahydrofolate.</text>
</comment>
<dbReference type="EMBL" id="CP031222">
    <property type="protein sequence ID" value="AXI02846.1"/>
    <property type="molecule type" value="Genomic_DNA"/>
</dbReference>
<dbReference type="GO" id="GO:0004644">
    <property type="term" value="F:phosphoribosylglycinamide formyltransferase activity"/>
    <property type="evidence" value="ECO:0007669"/>
    <property type="project" value="UniProtKB-UniRule"/>
</dbReference>
<dbReference type="GO" id="GO:0005829">
    <property type="term" value="C:cytosol"/>
    <property type="evidence" value="ECO:0007669"/>
    <property type="project" value="TreeGrafter"/>
</dbReference>
<name>A0A345P6D7_9GAMM</name>
<dbReference type="InterPro" id="IPR004607">
    <property type="entry name" value="GART"/>
</dbReference>
<evidence type="ECO:0000256" key="3">
    <source>
        <dbReference type="ARBA" id="ARBA00022755"/>
    </source>
</evidence>
<evidence type="ECO:0000313" key="9">
    <source>
        <dbReference type="Proteomes" id="UP000253940"/>
    </source>
</evidence>
<protein>
    <recommendedName>
        <fullName evidence="6">Phosphoribosylglycinamide formyltransferase</fullName>
        <ecNumber evidence="6">2.1.2.2</ecNumber>
    </recommendedName>
    <alternativeName>
        <fullName evidence="6">5'-phosphoribosylglycinamide transformylase</fullName>
    </alternativeName>
    <alternativeName>
        <fullName evidence="6">GAR transformylase</fullName>
        <shortName evidence="6">GART</shortName>
    </alternativeName>
</protein>
<dbReference type="InterPro" id="IPR036477">
    <property type="entry name" value="Formyl_transf_N_sf"/>
</dbReference>
<dbReference type="PANTHER" id="PTHR43369:SF2">
    <property type="entry name" value="PHOSPHORIBOSYLGLYCINAMIDE FORMYLTRANSFERASE"/>
    <property type="match status" value="1"/>
</dbReference>
<dbReference type="Proteomes" id="UP000253940">
    <property type="component" value="Chromosome"/>
</dbReference>
<dbReference type="KEGG" id="mbah:HYN46_08345"/>
<accession>A0A345P6D7</accession>
<feature type="active site" description="Proton donor" evidence="6">
    <location>
        <position position="110"/>
    </location>
</feature>
<keyword evidence="2 6" id="KW-0808">Transferase</keyword>
<evidence type="ECO:0000256" key="4">
    <source>
        <dbReference type="ARBA" id="ARBA00038440"/>
    </source>
</evidence>
<dbReference type="OrthoDB" id="9806170at2"/>
<gene>
    <name evidence="6" type="primary">purN</name>
    <name evidence="8" type="ORF">HYN46_08345</name>
</gene>
<feature type="binding site" evidence="6">
    <location>
        <position position="108"/>
    </location>
    <ligand>
        <name>(6R)-10-formyltetrahydrofolate</name>
        <dbReference type="ChEBI" id="CHEBI:195366"/>
    </ligand>
</feature>
<dbReference type="PROSITE" id="PS00373">
    <property type="entry name" value="GART"/>
    <property type="match status" value="1"/>
</dbReference>
<dbReference type="Gene3D" id="3.40.50.170">
    <property type="entry name" value="Formyl transferase, N-terminal domain"/>
    <property type="match status" value="1"/>
</dbReference>
<dbReference type="GO" id="GO:0006189">
    <property type="term" value="P:'de novo' IMP biosynthetic process"/>
    <property type="evidence" value="ECO:0007669"/>
    <property type="project" value="UniProtKB-UniRule"/>
</dbReference>